<evidence type="ECO:0000313" key="2">
    <source>
        <dbReference type="Proteomes" id="UP000604046"/>
    </source>
</evidence>
<gene>
    <name evidence="1" type="ORF">SNAT2548_LOCUS6819</name>
</gene>
<dbReference type="EMBL" id="CAJNDS010000461">
    <property type="protein sequence ID" value="CAE7208662.1"/>
    <property type="molecule type" value="Genomic_DNA"/>
</dbReference>
<keyword evidence="2" id="KW-1185">Reference proteome</keyword>
<reference evidence="1" key="1">
    <citation type="submission" date="2021-02" db="EMBL/GenBank/DDBJ databases">
        <authorList>
            <person name="Dougan E. K."/>
            <person name="Rhodes N."/>
            <person name="Thang M."/>
            <person name="Chan C."/>
        </authorList>
    </citation>
    <scope>NUCLEOTIDE SEQUENCE</scope>
</reference>
<protein>
    <submittedName>
        <fullName evidence="1">Uncharacterized protein</fullName>
    </submittedName>
</protein>
<accession>A0A812JHH6</accession>
<proteinExistence type="predicted"/>
<organism evidence="1 2">
    <name type="scientific">Symbiodinium natans</name>
    <dbReference type="NCBI Taxonomy" id="878477"/>
    <lineage>
        <taxon>Eukaryota</taxon>
        <taxon>Sar</taxon>
        <taxon>Alveolata</taxon>
        <taxon>Dinophyceae</taxon>
        <taxon>Suessiales</taxon>
        <taxon>Symbiodiniaceae</taxon>
        <taxon>Symbiodinium</taxon>
    </lineage>
</organism>
<comment type="caution">
    <text evidence="1">The sequence shown here is derived from an EMBL/GenBank/DDBJ whole genome shotgun (WGS) entry which is preliminary data.</text>
</comment>
<dbReference type="AlphaFoldDB" id="A0A812JHH6"/>
<dbReference type="Proteomes" id="UP000604046">
    <property type="component" value="Unassembled WGS sequence"/>
</dbReference>
<name>A0A812JHH6_9DINO</name>
<evidence type="ECO:0000313" key="1">
    <source>
        <dbReference type="EMBL" id="CAE7208662.1"/>
    </source>
</evidence>
<sequence>MRRMTPKLQVGPLPAELPRKTRFAIVICDLLACAGDVSLLGLQPPPCWMSREVLTRLLSVASTPGLWARGVLGSGQAFLEALCTRPQACLDPLLKSPLLAFSRNVLARPEMFPGTAERCSPWL</sequence>